<reference evidence="2" key="1">
    <citation type="submission" date="2021-01" db="EMBL/GenBank/DDBJ databases">
        <authorList>
            <person name="Corre E."/>
            <person name="Pelletier E."/>
            <person name="Niang G."/>
            <person name="Scheremetjew M."/>
            <person name="Finn R."/>
            <person name="Kale V."/>
            <person name="Holt S."/>
            <person name="Cochrane G."/>
            <person name="Meng A."/>
            <person name="Brown T."/>
            <person name="Cohen L."/>
        </authorList>
    </citation>
    <scope>NUCLEOTIDE SEQUENCE</scope>
    <source>
        <strain evidence="2">379</strain>
    </source>
</reference>
<dbReference type="Gene3D" id="3.40.50.12780">
    <property type="entry name" value="N-terminal domain of ligase-like"/>
    <property type="match status" value="1"/>
</dbReference>
<organism evidence="2">
    <name type="scientific">Emiliania huxleyi</name>
    <name type="common">Coccolithophore</name>
    <name type="synonym">Pontosphaera huxleyi</name>
    <dbReference type="NCBI Taxonomy" id="2903"/>
    <lineage>
        <taxon>Eukaryota</taxon>
        <taxon>Haptista</taxon>
        <taxon>Haptophyta</taxon>
        <taxon>Prymnesiophyceae</taxon>
        <taxon>Isochrysidales</taxon>
        <taxon>Noelaerhabdaceae</taxon>
        <taxon>Emiliania</taxon>
    </lineage>
</organism>
<dbReference type="EMBL" id="HBIR01024887">
    <property type="protein sequence ID" value="CAE0551976.1"/>
    <property type="molecule type" value="Transcribed_RNA"/>
</dbReference>
<protein>
    <submittedName>
        <fullName evidence="2">Uncharacterized protein</fullName>
    </submittedName>
</protein>
<evidence type="ECO:0000313" key="2">
    <source>
        <dbReference type="EMBL" id="CAE0551976.1"/>
    </source>
</evidence>
<name>A0A6V2RHJ1_EMIHU</name>
<dbReference type="InterPro" id="IPR042099">
    <property type="entry name" value="ANL_N_sf"/>
</dbReference>
<evidence type="ECO:0000256" key="1">
    <source>
        <dbReference type="SAM" id="MobiDB-lite"/>
    </source>
</evidence>
<accession>A0A6V2RHJ1</accession>
<evidence type="ECO:0000313" key="3">
    <source>
        <dbReference type="EMBL" id="CAE0551978.1"/>
    </source>
</evidence>
<dbReference type="EMBL" id="HBIR01024888">
    <property type="protein sequence ID" value="CAE0551978.1"/>
    <property type="molecule type" value="Transcribed_RNA"/>
</dbReference>
<sequence length="315" mass="32722">MRPAGGSGRESTLSRHWASCSTSRSLLFGKACAVGNAVRGCDTFLTALALQMEAESSRADGAPRRGFVFRYSGTGQAASDVPTQIATLICQHVKGRELPRVDCIRLGGGSLEQALKARAAEVGARVSATLAAATPHFAPFRRASGDADAVAGRLERLAVLPTLSRSNSFSLCERMAEGDRAFAAAYRSLKLLHLGPTLSSPLAAPPSTSAPPTLARTASVRLQGSGGEERDGPAKRAKSLAPPAASPPAREEPAAPAFGARFGGVAPVVAPGSPRVPSPPSRRLTTPGAEPLSRVPSAEMRQQRIAATITRQRSM</sequence>
<feature type="compositionally biased region" description="Low complexity" evidence="1">
    <location>
        <begin position="254"/>
        <end position="273"/>
    </location>
</feature>
<proteinExistence type="predicted"/>
<feature type="region of interest" description="Disordered" evidence="1">
    <location>
        <begin position="223"/>
        <end position="301"/>
    </location>
</feature>
<dbReference type="AlphaFoldDB" id="A0A6V2RHJ1"/>
<gene>
    <name evidence="2" type="ORF">EHUX00137_LOCUS19103</name>
    <name evidence="3" type="ORF">EHUX00137_LOCUS19104</name>
</gene>